<organism evidence="2 3">
    <name type="scientific">Actinoplanes digitatis</name>
    <dbReference type="NCBI Taxonomy" id="1868"/>
    <lineage>
        <taxon>Bacteria</taxon>
        <taxon>Bacillati</taxon>
        <taxon>Actinomycetota</taxon>
        <taxon>Actinomycetes</taxon>
        <taxon>Micromonosporales</taxon>
        <taxon>Micromonosporaceae</taxon>
        <taxon>Actinoplanes</taxon>
    </lineage>
</organism>
<sequence length="128" mass="13649">MQRLRHAPAISLLSAPKGGEGSRPGRHQGTGSLQFLKSMNQGRRIRLDAAGDAMSGRKAVPGGSKAERREKTDAVPQPHPAHLGVQARVAHPAGGSRETGHPRMITQPTSDDPNLTRGRLSLVLISWS</sequence>
<keyword evidence="3" id="KW-1185">Reference proteome</keyword>
<proteinExistence type="predicted"/>
<comment type="caution">
    <text evidence="2">The sequence shown here is derived from an EMBL/GenBank/DDBJ whole genome shotgun (WGS) entry which is preliminary data.</text>
</comment>
<gene>
    <name evidence="2" type="ORF">BJ971_004257</name>
</gene>
<evidence type="ECO:0000256" key="1">
    <source>
        <dbReference type="SAM" id="MobiDB-lite"/>
    </source>
</evidence>
<evidence type="ECO:0000313" key="2">
    <source>
        <dbReference type="EMBL" id="MBB4763701.1"/>
    </source>
</evidence>
<feature type="region of interest" description="Disordered" evidence="1">
    <location>
        <begin position="50"/>
        <end position="116"/>
    </location>
</feature>
<evidence type="ECO:0000313" key="3">
    <source>
        <dbReference type="Proteomes" id="UP000578112"/>
    </source>
</evidence>
<reference evidence="2 3" key="1">
    <citation type="submission" date="2020-08" db="EMBL/GenBank/DDBJ databases">
        <title>Sequencing the genomes of 1000 actinobacteria strains.</title>
        <authorList>
            <person name="Klenk H.-P."/>
        </authorList>
    </citation>
    <scope>NUCLEOTIDE SEQUENCE [LARGE SCALE GENOMIC DNA]</scope>
    <source>
        <strain evidence="2 3">DSM 43149</strain>
    </source>
</reference>
<feature type="region of interest" description="Disordered" evidence="1">
    <location>
        <begin position="1"/>
        <end position="33"/>
    </location>
</feature>
<accession>A0A7W7MQX6</accession>
<dbReference type="AlphaFoldDB" id="A0A7W7MQX6"/>
<protein>
    <submittedName>
        <fullName evidence="2">Uncharacterized protein</fullName>
    </submittedName>
</protein>
<name>A0A7W7MQX6_9ACTN</name>
<dbReference type="Proteomes" id="UP000578112">
    <property type="component" value="Unassembled WGS sequence"/>
</dbReference>
<dbReference type="EMBL" id="JACHNH010000001">
    <property type="protein sequence ID" value="MBB4763701.1"/>
    <property type="molecule type" value="Genomic_DNA"/>
</dbReference>